<dbReference type="Proteomes" id="UP000002453">
    <property type="component" value="Chromosome"/>
</dbReference>
<dbReference type="AlphaFoldDB" id="B7IEC6"/>
<keyword evidence="4" id="KW-0564">Palmitate</keyword>
<accession>B7IEC6</accession>
<dbReference type="HOGENOM" id="CLU_556373_0_0_0"/>
<evidence type="ECO:0000313" key="6">
    <source>
        <dbReference type="EMBL" id="ACJ76353.1"/>
    </source>
</evidence>
<name>B7IEC6_THEAB</name>
<dbReference type="PANTHER" id="PTHR43649">
    <property type="entry name" value="ARABINOSE-BINDING PROTEIN-RELATED"/>
    <property type="match status" value="1"/>
</dbReference>
<keyword evidence="2" id="KW-0732">Signal</keyword>
<dbReference type="InterPro" id="IPR050490">
    <property type="entry name" value="Bact_solute-bd_prot1"/>
</dbReference>
<dbReference type="OrthoDB" id="2086684at2"/>
<keyword evidence="1" id="KW-1003">Cell membrane</keyword>
<evidence type="ECO:0000256" key="3">
    <source>
        <dbReference type="ARBA" id="ARBA00023136"/>
    </source>
</evidence>
<keyword evidence="3" id="KW-0472">Membrane</keyword>
<evidence type="ECO:0000256" key="5">
    <source>
        <dbReference type="ARBA" id="ARBA00023288"/>
    </source>
</evidence>
<dbReference type="KEGG" id="taf:THA_1930"/>
<keyword evidence="5" id="KW-0449">Lipoprotein</keyword>
<proteinExistence type="predicted"/>
<dbReference type="Pfam" id="PF01547">
    <property type="entry name" value="SBP_bac_1"/>
    <property type="match status" value="1"/>
</dbReference>
<keyword evidence="7" id="KW-1185">Reference proteome</keyword>
<evidence type="ECO:0000256" key="4">
    <source>
        <dbReference type="ARBA" id="ARBA00023139"/>
    </source>
</evidence>
<dbReference type="InterPro" id="IPR006059">
    <property type="entry name" value="SBP"/>
</dbReference>
<protein>
    <submittedName>
        <fullName evidence="6">Bacterial extracellular solute-binding protein, putative</fullName>
    </submittedName>
</protein>
<dbReference type="eggNOG" id="COG1653">
    <property type="taxonomic scope" value="Bacteria"/>
</dbReference>
<evidence type="ECO:0000313" key="7">
    <source>
        <dbReference type="Proteomes" id="UP000002453"/>
    </source>
</evidence>
<evidence type="ECO:0000256" key="2">
    <source>
        <dbReference type="ARBA" id="ARBA00022729"/>
    </source>
</evidence>
<dbReference type="STRING" id="484019.THA_1930"/>
<dbReference type="EMBL" id="CP001185">
    <property type="protein sequence ID" value="ACJ76353.1"/>
    <property type="molecule type" value="Genomic_DNA"/>
</dbReference>
<sequence length="470" mass="54681">MNKISVLFGFLMIFFAILAFSETVVTVGVFSWDVPIFQQIAEEFEKENPDIKIEIVEIPWTPGDIINSLLTAKAASGEKFPDVIAQSWEPIVYPVSQGWVYPLDEFIKNDPDYNYVPESIQNAFKFLGKTYALGERLHFNTIVLNLDLLEKLNLPVPSYDWDINTFMYLARRATNREYSGIDNLWEFDAYMAAVFSDRTTFWSFDFNKKRFDLINGGWLKAVEIQEKLRKIPGLDASMLFNQQLRDQGELDDYQKKFGEDTDAFFEGKILMGFKGTWDWDEEGLKSLPWKMDMYPLPHDHEIGMRQPIHINYAFMTSTTKHPKEAFKFLKYITYDPKGVVVKFKYVTSVTDAIGNSFWFVPATMHPEVVKEFKEAKFIPNGVKYMLENLDKTVQVDMWKVIPGWFQAINDVMIPTEEKIRSGDAEPTAIAAETEEKLNEIIEQAWNEFIKQVEEVQKNFSKLRKKIESEK</sequence>
<dbReference type="PANTHER" id="PTHR43649:SF33">
    <property type="entry name" value="POLYGALACTURONAN_RHAMNOGALACTURONAN-BINDING PROTEIN YTCQ"/>
    <property type="match status" value="1"/>
</dbReference>
<dbReference type="Gene3D" id="3.40.190.10">
    <property type="entry name" value="Periplasmic binding protein-like II"/>
    <property type="match status" value="1"/>
</dbReference>
<gene>
    <name evidence="6" type="ordered locus">THA_1930</name>
</gene>
<evidence type="ECO:0000256" key="1">
    <source>
        <dbReference type="ARBA" id="ARBA00022475"/>
    </source>
</evidence>
<organism evidence="6 7">
    <name type="scientific">Thermosipho africanus (strain TCF52B)</name>
    <dbReference type="NCBI Taxonomy" id="484019"/>
    <lineage>
        <taxon>Bacteria</taxon>
        <taxon>Thermotogati</taxon>
        <taxon>Thermotogota</taxon>
        <taxon>Thermotogae</taxon>
        <taxon>Thermotogales</taxon>
        <taxon>Fervidobacteriaceae</taxon>
        <taxon>Thermosipho</taxon>
    </lineage>
</organism>
<dbReference type="SUPFAM" id="SSF53850">
    <property type="entry name" value="Periplasmic binding protein-like II"/>
    <property type="match status" value="1"/>
</dbReference>
<reference evidence="6 7" key="1">
    <citation type="journal article" date="2009" name="J. Bacteriol.">
        <title>The genome of Thermosipho africanus TCF52B: lateral genetic connections to the Firmicutes and Archaea.</title>
        <authorList>
            <person name="Nesboe C.L."/>
            <person name="Bapteste E."/>
            <person name="Curtis B."/>
            <person name="Dahle H."/>
            <person name="Lopez P."/>
            <person name="Macleod D."/>
            <person name="Dlutek M."/>
            <person name="Bowman S."/>
            <person name="Zhaxybayeva O."/>
            <person name="Birkeland N.-K."/>
            <person name="Doolittle W.F."/>
        </authorList>
    </citation>
    <scope>NUCLEOTIDE SEQUENCE [LARGE SCALE GENOMIC DNA]</scope>
    <source>
        <strain evidence="6 7">TCF52B</strain>
    </source>
</reference>
<dbReference type="RefSeq" id="WP_012580488.1">
    <property type="nucleotide sequence ID" value="NC_011653.1"/>
</dbReference>